<dbReference type="Proteomes" id="UP000325307">
    <property type="component" value="Unassembled WGS sequence"/>
</dbReference>
<dbReference type="Gene3D" id="3.40.50.150">
    <property type="entry name" value="Vaccinia Virus protein VP39"/>
    <property type="match status" value="1"/>
</dbReference>
<dbReference type="CDD" id="cd02440">
    <property type="entry name" value="AdoMet_MTases"/>
    <property type="match status" value="1"/>
</dbReference>
<organism evidence="2 3">
    <name type="scientific">Zafaria cholistanensis</name>
    <dbReference type="NCBI Taxonomy" id="1682741"/>
    <lineage>
        <taxon>Bacteria</taxon>
        <taxon>Bacillati</taxon>
        <taxon>Actinomycetota</taxon>
        <taxon>Actinomycetes</taxon>
        <taxon>Micrococcales</taxon>
        <taxon>Micrococcaceae</taxon>
        <taxon>Zafaria</taxon>
    </lineage>
</organism>
<protein>
    <submittedName>
        <fullName evidence="2">Spermidine synthase</fullName>
    </submittedName>
</protein>
<keyword evidence="3" id="KW-1185">Reference proteome</keyword>
<dbReference type="PANTHER" id="PTHR43317">
    <property type="entry name" value="THERMOSPERMINE SYNTHASE ACAULIS5"/>
    <property type="match status" value="1"/>
</dbReference>
<evidence type="ECO:0000256" key="1">
    <source>
        <dbReference type="ARBA" id="ARBA00023115"/>
    </source>
</evidence>
<reference evidence="2 3" key="1">
    <citation type="submission" date="2019-09" db="EMBL/GenBank/DDBJ databases">
        <title>Arthrobacter zafarii sp. nov., a moderately thermotolerant and halotolerant actinobacterium isolated from Cholistan desert soil of Pakistan.</title>
        <authorList>
            <person name="Amin A."/>
            <person name="Ahmed I."/>
            <person name="Khalid N."/>
            <person name="Schumann P."/>
            <person name="Busse H.J."/>
            <person name="Khan I.U."/>
            <person name="Li S."/>
            <person name="Li W.J."/>
        </authorList>
    </citation>
    <scope>NUCLEOTIDE SEQUENCE [LARGE SCALE GENOMIC DNA]</scope>
    <source>
        <strain evidence="2 3">NCCP-1664</strain>
    </source>
</reference>
<dbReference type="GO" id="GO:0006596">
    <property type="term" value="P:polyamine biosynthetic process"/>
    <property type="evidence" value="ECO:0007669"/>
    <property type="project" value="UniProtKB-KW"/>
</dbReference>
<dbReference type="SUPFAM" id="SSF53335">
    <property type="entry name" value="S-adenosyl-L-methionine-dependent methyltransferases"/>
    <property type="match status" value="1"/>
</dbReference>
<name>A0A5A7NLU6_9MICC</name>
<evidence type="ECO:0000313" key="2">
    <source>
        <dbReference type="EMBL" id="GER21913.1"/>
    </source>
</evidence>
<dbReference type="OrthoDB" id="8221452at2"/>
<proteinExistence type="predicted"/>
<dbReference type="InterPro" id="IPR029063">
    <property type="entry name" value="SAM-dependent_MTases_sf"/>
</dbReference>
<dbReference type="PANTHER" id="PTHR43317:SF1">
    <property type="entry name" value="THERMOSPERMINE SYNTHASE ACAULIS5"/>
    <property type="match status" value="1"/>
</dbReference>
<dbReference type="NCBIfam" id="NF037959">
    <property type="entry name" value="MFS_SpdSyn"/>
    <property type="match status" value="1"/>
</dbReference>
<evidence type="ECO:0000313" key="3">
    <source>
        <dbReference type="Proteomes" id="UP000325307"/>
    </source>
</evidence>
<dbReference type="RefSeq" id="WP_149955402.1">
    <property type="nucleotide sequence ID" value="NZ_BKDJ01000001.1"/>
</dbReference>
<sequence>MSPARRRWLSGIGEHAVLEPDAWVPGAWVLSIGGREQSHVNLAAPQEIFYEYLRRMANHLDLLGAPGAPLRVLHLGAGALTLARYVAATRPGSPQVAVDLERELMAFVLEALPLPAGAEVRLVVDDARAVVESGLPGERFDAVVLDVFSGADAPARLTGPDFYAAVAARLAPGGVALINVGDDPPLRFARSQLAAMEEVFGFVTLAAPAEMLSCRYPGNLILMGAAERWDAARLEALRAAGPHPGAVLSGPDLDPFRRT</sequence>
<dbReference type="EMBL" id="BKDJ01000001">
    <property type="protein sequence ID" value="GER21913.1"/>
    <property type="molecule type" value="Genomic_DNA"/>
</dbReference>
<dbReference type="AlphaFoldDB" id="A0A5A7NLU6"/>
<gene>
    <name evidence="2" type="ORF">NCCP1664_04100</name>
</gene>
<keyword evidence="1" id="KW-0620">Polyamine biosynthesis</keyword>
<comment type="caution">
    <text evidence="2">The sequence shown here is derived from an EMBL/GenBank/DDBJ whole genome shotgun (WGS) entry which is preliminary data.</text>
</comment>
<accession>A0A5A7NLU6</accession>